<reference evidence="1 2" key="1">
    <citation type="submission" date="2019-10" db="EMBL/GenBank/DDBJ databases">
        <authorList>
            <consortium name="Melissa Lawson"/>
            <person name="O'neill I."/>
        </authorList>
    </citation>
    <scope>NUCLEOTIDE SEQUENCE [LARGE SCALE GENOMIC DNA]</scope>
    <source>
        <strain evidence="1">LH_23</strain>
    </source>
</reference>
<dbReference type="EMBL" id="CABWKH010000023">
    <property type="protein sequence ID" value="VWQ36825.1"/>
    <property type="molecule type" value="Genomic_DNA"/>
</dbReference>
<evidence type="ECO:0000313" key="2">
    <source>
        <dbReference type="Proteomes" id="UP000494246"/>
    </source>
</evidence>
<protein>
    <submittedName>
        <fullName evidence="1">Uncharacterized protein</fullName>
    </submittedName>
</protein>
<organism evidence="1 2">
    <name type="scientific">Bifidobacterium longum subsp. infantis</name>
    <dbReference type="NCBI Taxonomy" id="1682"/>
    <lineage>
        <taxon>Bacteria</taxon>
        <taxon>Bacillati</taxon>
        <taxon>Actinomycetota</taxon>
        <taxon>Actinomycetes</taxon>
        <taxon>Bifidobacteriales</taxon>
        <taxon>Bifidobacteriaceae</taxon>
        <taxon>Bifidobacterium</taxon>
    </lineage>
</organism>
<dbReference type="RefSeq" id="WP_071477891.1">
    <property type="nucleotide sequence ID" value="NZ_CABHMO010000001.1"/>
</dbReference>
<name>A0A1S2VZL4_BIFLI</name>
<sequence>MNDSFHMRLYALTRIACIAWLVKSVSSNLKDCTLATTPSVILIVCIAVSVPYTDSSAVQLWITQGKSHDGK</sequence>
<gene>
    <name evidence="1" type="ORF">BIFLH23_01627</name>
</gene>
<evidence type="ECO:0000313" key="1">
    <source>
        <dbReference type="EMBL" id="VWQ36825.1"/>
    </source>
</evidence>
<comment type="caution">
    <text evidence="1">The sequence shown here is derived from an EMBL/GenBank/DDBJ whole genome shotgun (WGS) entry which is preliminary data.</text>
</comment>
<proteinExistence type="predicted"/>
<accession>A0A1S2VZL4</accession>
<dbReference type="Proteomes" id="UP000494246">
    <property type="component" value="Unassembled WGS sequence"/>
</dbReference>
<dbReference type="AlphaFoldDB" id="A0A1S2VZL4"/>